<organism evidence="1 2">
    <name type="scientific">Pelomonas parva</name>
    <dbReference type="NCBI Taxonomy" id="3299032"/>
    <lineage>
        <taxon>Bacteria</taxon>
        <taxon>Pseudomonadati</taxon>
        <taxon>Pseudomonadota</taxon>
        <taxon>Betaproteobacteria</taxon>
        <taxon>Burkholderiales</taxon>
        <taxon>Sphaerotilaceae</taxon>
        <taxon>Roseateles</taxon>
    </lineage>
</organism>
<keyword evidence="2" id="KW-1185">Reference proteome</keyword>
<dbReference type="InterPro" id="IPR016181">
    <property type="entry name" value="Acyl_CoA_acyltransferase"/>
</dbReference>
<dbReference type="Proteomes" id="UP001606210">
    <property type="component" value="Unassembled WGS sequence"/>
</dbReference>
<dbReference type="EC" id="2.3.-.-" evidence="1"/>
<evidence type="ECO:0000313" key="2">
    <source>
        <dbReference type="Proteomes" id="UP001606210"/>
    </source>
</evidence>
<dbReference type="RefSeq" id="WP_394475414.1">
    <property type="nucleotide sequence ID" value="NZ_JBIGHV010000001.1"/>
</dbReference>
<dbReference type="Gene3D" id="3.40.630.30">
    <property type="match status" value="1"/>
</dbReference>
<proteinExistence type="predicted"/>
<sequence>MLRRIKDRLTGIVRSIGWADGCVYVAARAIQALSLGRAELRKYYFVSQPIPSAPLLPKNRGASIVVERIARQHPLVSAFPRPSQVIADRFDNDAICFLATKNGEFVGFLWLQAGSYREDEVRCLFTPLPARRAIWDFDVHIEPAYRSSFAFARLWDTANQYLRDQDVCWSVSRISAFNAGSINAHARLGAFPIGAACFLKGRTWQLTLSSSPAFFHFSSGEHAVPQISLPAAPEHRRRYRRFSRHG</sequence>
<comment type="caution">
    <text evidence="1">The sequence shown here is derived from an EMBL/GenBank/DDBJ whole genome shotgun (WGS) entry which is preliminary data.</text>
</comment>
<keyword evidence="1" id="KW-0012">Acyltransferase</keyword>
<reference evidence="1 2" key="1">
    <citation type="submission" date="2024-08" db="EMBL/GenBank/DDBJ databases">
        <authorList>
            <person name="Lu H."/>
        </authorList>
    </citation>
    <scope>NUCLEOTIDE SEQUENCE [LARGE SCALE GENOMIC DNA]</scope>
    <source>
        <strain evidence="1 2">LYH14W</strain>
    </source>
</reference>
<dbReference type="SUPFAM" id="SSF55729">
    <property type="entry name" value="Acyl-CoA N-acyltransferases (Nat)"/>
    <property type="match status" value="1"/>
</dbReference>
<accession>A0ABW7EW83</accession>
<evidence type="ECO:0000313" key="1">
    <source>
        <dbReference type="EMBL" id="MFG6428486.1"/>
    </source>
</evidence>
<gene>
    <name evidence="1" type="ORF">ACG00Y_01095</name>
</gene>
<dbReference type="EMBL" id="JBIGHV010000001">
    <property type="protein sequence ID" value="MFG6428486.1"/>
    <property type="molecule type" value="Genomic_DNA"/>
</dbReference>
<protein>
    <submittedName>
        <fullName evidence="1">GNAT family N-acetyltransferase</fullName>
        <ecNumber evidence="1">2.3.-.-</ecNumber>
    </submittedName>
</protein>
<keyword evidence="1" id="KW-0808">Transferase</keyword>
<dbReference type="GO" id="GO:0016746">
    <property type="term" value="F:acyltransferase activity"/>
    <property type="evidence" value="ECO:0007669"/>
    <property type="project" value="UniProtKB-KW"/>
</dbReference>
<name>A0ABW7EW83_9BURK</name>